<dbReference type="Proteomes" id="UP000826656">
    <property type="component" value="Unassembled WGS sequence"/>
</dbReference>
<dbReference type="PANTHER" id="PTHR48302:SF2">
    <property type="entry name" value="DUF1985 DOMAIN-CONTAINING PROTEIN"/>
    <property type="match status" value="1"/>
</dbReference>
<evidence type="ECO:0008006" key="4">
    <source>
        <dbReference type="Google" id="ProtNLM"/>
    </source>
</evidence>
<reference evidence="2 3" key="1">
    <citation type="journal article" date="2021" name="bioRxiv">
        <title>Chromosome-scale and haplotype-resolved genome assembly of a tetraploid potato cultivar.</title>
        <authorList>
            <person name="Sun H."/>
            <person name="Jiao W.-B."/>
            <person name="Krause K."/>
            <person name="Campoy J.A."/>
            <person name="Goel M."/>
            <person name="Folz-Donahue K."/>
            <person name="Kukat C."/>
            <person name="Huettel B."/>
            <person name="Schneeberger K."/>
        </authorList>
    </citation>
    <scope>NUCLEOTIDE SEQUENCE [LARGE SCALE GENOMIC DNA]</scope>
    <source>
        <strain evidence="2">SolTubOtavaFocal</strain>
        <tissue evidence="2">Leaves</tissue>
    </source>
</reference>
<dbReference type="EMBL" id="JAIVGD010000018">
    <property type="protein sequence ID" value="KAH0754900.1"/>
    <property type="molecule type" value="Genomic_DNA"/>
</dbReference>
<comment type="caution">
    <text evidence="2">The sequence shown here is derived from an EMBL/GenBank/DDBJ whole genome shotgun (WGS) entry which is preliminary data.</text>
</comment>
<gene>
    <name evidence="2" type="ORF">KY290_025170</name>
</gene>
<evidence type="ECO:0000256" key="1">
    <source>
        <dbReference type="SAM" id="MobiDB-lite"/>
    </source>
</evidence>
<name>A0ABQ7UVY2_SOLTU</name>
<sequence length="536" mass="60128">MKSLEQDFNLDKQMYRLSGMPYPLNVWTYECASSQNPEIVVKEANVIPRICNWRVVVLKPKFETFMSSCFLRDEVATLDLPDIQDAPPPGPSTVAVNPKKVQPKDIVGFENFSISPPEQLVRRSSRVSGTSSPPPSKRRKKVDTPKIKVLKPSQSEQLNVPINQSFSMPVEPPTLVANLSFVQVDKKFEYLEALIKGNHSQLMKYIHREDNQPPKDVAGKCMSCMVEVSDQKCNVEPQTKLQSLDKNIHDTTEASEYKKDDAAEQGPQHLNEVTINEDASDTVQQNTSQFVSDPDSTISSTISSVTQEAIDTLITDIGKLPIPAKPVSAGKEELDDDIRPYFPFENCGITYQAPSNLIDEYMHGVTGGLLKSHANKYYNNQADDNISTQERINLPLSVGCCRIKTEVNTRVDSSLGSRKKVHSGEIKKLTRMLPSYLLDSGFFGKTKRTNCAELDAYKDKESGILLEPQHPFKVEFAQDIMQQKSDSLDCSLYVATCAEFLIDQLVIPPDGFRSYYLRNRYAALLWRYGSDKAYGG</sequence>
<dbReference type="PANTHER" id="PTHR48302">
    <property type="entry name" value="ULP1 PROTEASE FAMILY, C-TERMINAL CATALYTIC DOMAIN CONTAINING PROTEIN"/>
    <property type="match status" value="1"/>
</dbReference>
<protein>
    <recommendedName>
        <fullName evidence="4">Ulp1 protease family, C-terminal catalytic domain containing protein</fullName>
    </recommendedName>
</protein>
<accession>A0ABQ7UVY2</accession>
<evidence type="ECO:0000313" key="3">
    <source>
        <dbReference type="Proteomes" id="UP000826656"/>
    </source>
</evidence>
<organism evidence="2 3">
    <name type="scientific">Solanum tuberosum</name>
    <name type="common">Potato</name>
    <dbReference type="NCBI Taxonomy" id="4113"/>
    <lineage>
        <taxon>Eukaryota</taxon>
        <taxon>Viridiplantae</taxon>
        <taxon>Streptophyta</taxon>
        <taxon>Embryophyta</taxon>
        <taxon>Tracheophyta</taxon>
        <taxon>Spermatophyta</taxon>
        <taxon>Magnoliopsida</taxon>
        <taxon>eudicotyledons</taxon>
        <taxon>Gunneridae</taxon>
        <taxon>Pentapetalae</taxon>
        <taxon>asterids</taxon>
        <taxon>lamiids</taxon>
        <taxon>Solanales</taxon>
        <taxon>Solanaceae</taxon>
        <taxon>Solanoideae</taxon>
        <taxon>Solaneae</taxon>
        <taxon>Solanum</taxon>
    </lineage>
</organism>
<feature type="region of interest" description="Disordered" evidence="1">
    <location>
        <begin position="119"/>
        <end position="144"/>
    </location>
</feature>
<evidence type="ECO:0000313" key="2">
    <source>
        <dbReference type="EMBL" id="KAH0754900.1"/>
    </source>
</evidence>
<proteinExistence type="predicted"/>
<keyword evidence="3" id="KW-1185">Reference proteome</keyword>